<evidence type="ECO:0000256" key="4">
    <source>
        <dbReference type="ARBA" id="ARBA00022853"/>
    </source>
</evidence>
<dbReference type="SMART" id="SM00249">
    <property type="entry name" value="PHD"/>
    <property type="match status" value="1"/>
</dbReference>
<name>A0A0G4H5P5_VITBC</name>
<evidence type="ECO:0000256" key="2">
    <source>
        <dbReference type="ARBA" id="ARBA00022771"/>
    </source>
</evidence>
<dbReference type="PROSITE" id="PS50016">
    <property type="entry name" value="ZF_PHD_2"/>
    <property type="match status" value="1"/>
</dbReference>
<dbReference type="GO" id="GO:0008270">
    <property type="term" value="F:zinc ion binding"/>
    <property type="evidence" value="ECO:0007669"/>
    <property type="project" value="UniProtKB-KW"/>
</dbReference>
<evidence type="ECO:0000259" key="7">
    <source>
        <dbReference type="PROSITE" id="PS50016"/>
    </source>
</evidence>
<dbReference type="InterPro" id="IPR046341">
    <property type="entry name" value="SET_dom_sf"/>
</dbReference>
<dbReference type="InterPro" id="IPR013083">
    <property type="entry name" value="Znf_RING/FYVE/PHD"/>
</dbReference>
<evidence type="ECO:0000256" key="3">
    <source>
        <dbReference type="ARBA" id="ARBA00022833"/>
    </source>
</evidence>
<dbReference type="GO" id="GO:0006325">
    <property type="term" value="P:chromatin organization"/>
    <property type="evidence" value="ECO:0007669"/>
    <property type="project" value="UniProtKB-KW"/>
</dbReference>
<feature type="compositionally biased region" description="Basic and acidic residues" evidence="6">
    <location>
        <begin position="791"/>
        <end position="805"/>
    </location>
</feature>
<dbReference type="PROSITE" id="PS01359">
    <property type="entry name" value="ZF_PHD_1"/>
    <property type="match status" value="1"/>
</dbReference>
<evidence type="ECO:0000256" key="6">
    <source>
        <dbReference type="SAM" id="MobiDB-lite"/>
    </source>
</evidence>
<protein>
    <recommendedName>
        <fullName evidence="7">PHD-type domain-containing protein</fullName>
    </recommendedName>
</protein>
<dbReference type="InParanoid" id="A0A0G4H5P5"/>
<dbReference type="Proteomes" id="UP000041254">
    <property type="component" value="Unassembled WGS sequence"/>
</dbReference>
<keyword evidence="4" id="KW-0156">Chromatin regulator</keyword>
<accession>A0A0G4H5P5</accession>
<keyword evidence="2 5" id="KW-0863">Zinc-finger</keyword>
<evidence type="ECO:0000313" key="8">
    <source>
        <dbReference type="EMBL" id="CEM39131.1"/>
    </source>
</evidence>
<feature type="domain" description="PHD-type" evidence="7">
    <location>
        <begin position="343"/>
        <end position="417"/>
    </location>
</feature>
<feature type="region of interest" description="Disordered" evidence="6">
    <location>
        <begin position="703"/>
        <end position="823"/>
    </location>
</feature>
<dbReference type="Pfam" id="PF00628">
    <property type="entry name" value="PHD"/>
    <property type="match status" value="1"/>
</dbReference>
<dbReference type="SUPFAM" id="SSF57903">
    <property type="entry name" value="FYVE/PHD zinc finger"/>
    <property type="match status" value="1"/>
</dbReference>
<dbReference type="InterPro" id="IPR001965">
    <property type="entry name" value="Znf_PHD"/>
</dbReference>
<organism evidence="8 9">
    <name type="scientific">Vitrella brassicaformis (strain CCMP3155)</name>
    <dbReference type="NCBI Taxonomy" id="1169540"/>
    <lineage>
        <taxon>Eukaryota</taxon>
        <taxon>Sar</taxon>
        <taxon>Alveolata</taxon>
        <taxon>Colpodellida</taxon>
        <taxon>Vitrellaceae</taxon>
        <taxon>Vitrella</taxon>
    </lineage>
</organism>
<dbReference type="EMBL" id="CDMY01001028">
    <property type="protein sequence ID" value="CEM39131.1"/>
    <property type="molecule type" value="Genomic_DNA"/>
</dbReference>
<feature type="compositionally biased region" description="Basic and acidic residues" evidence="6">
    <location>
        <begin position="548"/>
        <end position="557"/>
    </location>
</feature>
<dbReference type="InterPro" id="IPR011011">
    <property type="entry name" value="Znf_FYVE_PHD"/>
</dbReference>
<keyword evidence="1" id="KW-0479">Metal-binding</keyword>
<dbReference type="Gene3D" id="3.30.40.10">
    <property type="entry name" value="Zinc/RING finger domain, C3HC4 (zinc finger)"/>
    <property type="match status" value="1"/>
</dbReference>
<dbReference type="AlphaFoldDB" id="A0A0G4H5P5"/>
<feature type="region of interest" description="Disordered" evidence="6">
    <location>
        <begin position="548"/>
        <end position="575"/>
    </location>
</feature>
<keyword evidence="9" id="KW-1185">Reference proteome</keyword>
<sequence>MASSCSSSSPRCEISNAFRLVQFKEVLKERNKMPALKQALTPDSDTLKHTIQAASRGAGSGSREGGNKPHLFSSGLGGVSGTIHCRNQAALWDSATHCVLEGGVDPRLAVVEIVDHRHPVRFATPLSEKCYSLVLNDTKHIDDRLPVVLGEYTGVVCKPQLDETGQENTTYVFRLEFDPRAVRSDKSRVASVRGDHGSVGGPRGRKQELVLPHDDEWVVDASRFHNEMALVNHYEAIDLCANPNGPKNLHVNACWHQIYEDGWPHVVLCTIPGVRIYPGDEIVADFGRLWFERVRELAMRGLRNELLTARLLRAEAQGIPAIPASSDADAIDQDPFGETSPEHTLCGICQQPDPHPIGTSDQMRDDISIAGGPPLGATGSIVCDGCAFPFHLHCLGLQPNDTPPDDVEWFCPNCVALSERVADAVSGGNKNHPLSVRRLRRVHSAAYNADHRPGGCTRNMKQPLVQGGSRGVRGFKSAHLSDDAFSTLKPCGACKKRKKGADPEGLHINCRVQCLHLARDYDANRDQTERDVAQNTIGALVRAYTNVRSRDGSGRKGDKQRRQRQNKSSTLQHKSLAVAAAADHRKASEVGGALGGGGEKWQAVEGWIPLLGICINKTAIERKFAMGAFEGRVEGVRERGYFDIKYSDGDDESVDAESLQKILRDWLLDNSMSAKTRKEIITSLMIDKQVIEKYMMRTVPVRSLGGGSTLHDDDSDFGNDDDRHSGNGSKGSSNKRSKPAHPSPSPPPFHEFSGPDVHSLTKGTPSVAIVKGRSSQAPRKQAINRGRRERRGKDSRGAMEVDGERSPGSCVPSANIDNLMGIE</sequence>
<dbReference type="InterPro" id="IPR019786">
    <property type="entry name" value="Zinc_finger_PHD-type_CS"/>
</dbReference>
<evidence type="ECO:0000256" key="1">
    <source>
        <dbReference type="ARBA" id="ARBA00022723"/>
    </source>
</evidence>
<gene>
    <name evidence="8" type="ORF">Vbra_6588</name>
</gene>
<dbReference type="Gene3D" id="2.170.270.10">
    <property type="entry name" value="SET domain"/>
    <property type="match status" value="1"/>
</dbReference>
<dbReference type="OrthoDB" id="332390at2759"/>
<dbReference type="PhylomeDB" id="A0A0G4H5P5"/>
<dbReference type="VEuPathDB" id="CryptoDB:Vbra_6588"/>
<evidence type="ECO:0000313" key="9">
    <source>
        <dbReference type="Proteomes" id="UP000041254"/>
    </source>
</evidence>
<proteinExistence type="predicted"/>
<reference evidence="8 9" key="1">
    <citation type="submission" date="2014-11" db="EMBL/GenBank/DDBJ databases">
        <authorList>
            <person name="Zhu J."/>
            <person name="Qi W."/>
            <person name="Song R."/>
        </authorList>
    </citation>
    <scope>NUCLEOTIDE SEQUENCE [LARGE SCALE GENOMIC DNA]</scope>
</reference>
<dbReference type="InterPro" id="IPR019787">
    <property type="entry name" value="Znf_PHD-finger"/>
</dbReference>
<keyword evidence="3" id="KW-0862">Zinc</keyword>
<evidence type="ECO:0000256" key="5">
    <source>
        <dbReference type="PROSITE-ProRule" id="PRU00146"/>
    </source>
</evidence>